<evidence type="ECO:0000313" key="1">
    <source>
        <dbReference type="EMBL" id="SIM53607.1"/>
    </source>
</evidence>
<accession>A0A1N5TZZ5</accession>
<dbReference type="RefSeq" id="WP_021788782.1">
    <property type="nucleotide sequence ID" value="NZ_LT671858.1"/>
</dbReference>
<dbReference type="GeneID" id="41588018"/>
<protein>
    <submittedName>
        <fullName evidence="1">Uncharacterized protein</fullName>
    </submittedName>
</protein>
<gene>
    <name evidence="1" type="ORF">CSP5_0741</name>
</gene>
<proteinExistence type="predicted"/>
<name>A0A1N5TZZ5_9ARCH</name>
<sequence>MNKEKLKGKMWKILSIFVALLLLSSVLIYLDLERNKPSYKEYGSSVILKDPEEHRSLNGVNSVYRGVNSSSQCSIHGQTYYLNSSLSDQYSFFGRQDGVTGLYFQGTYDKPIQLIEVCVYNNSSIHNTIYSLSRSFYVYKGVKCSWFSSTENRRGINSCDRANMQTINNKTFCLSIYLYCLERYDIIIKIESTPNLYNTYHIQEIREYDVLFFKANLVCNNHNLSREDYLNESANVKRTSLEDLTTHRFVNICPITPQVSIHCFRLISYLNPENNYELYFQNGINLTPVYYFSSATLENSLIKGITIFPYLTYTLNGTKTELTVSNCIS</sequence>
<dbReference type="Proteomes" id="UP000195607">
    <property type="component" value="Chromosome I"/>
</dbReference>
<reference evidence="1 2" key="1">
    <citation type="submission" date="2016-04" db="EMBL/GenBank/DDBJ databases">
        <authorList>
            <person name="Evans L.H."/>
            <person name="Alamgir A."/>
            <person name="Owens N."/>
            <person name="Weber N.D."/>
            <person name="Virtaneva K."/>
            <person name="Barbian K."/>
            <person name="Babar A."/>
            <person name="Rosenke K."/>
        </authorList>
    </citation>
    <scope>NUCLEOTIDE SEQUENCE [LARGE SCALE GENOMIC DNA]</scope>
    <source>
        <strain evidence="2">S5(T) (JCM 30642 \VKM B-2941)</strain>
    </source>
</reference>
<dbReference type="EMBL" id="LT671858">
    <property type="protein sequence ID" value="SIM53607.1"/>
    <property type="molecule type" value="Genomic_DNA"/>
</dbReference>
<organism evidence="1 2">
    <name type="scientific">Cuniculiplasma divulgatum</name>
    <dbReference type="NCBI Taxonomy" id="1673428"/>
    <lineage>
        <taxon>Archaea</taxon>
        <taxon>Methanobacteriati</taxon>
        <taxon>Thermoplasmatota</taxon>
        <taxon>Thermoplasmata</taxon>
        <taxon>Thermoplasmatales</taxon>
        <taxon>Cuniculiplasmataceae</taxon>
        <taxon>Cuniculiplasma</taxon>
    </lineage>
</organism>
<dbReference type="AlphaFoldDB" id="A0A1N5TZZ5"/>
<evidence type="ECO:0000313" key="2">
    <source>
        <dbReference type="Proteomes" id="UP000195607"/>
    </source>
</evidence>